<feature type="domain" description="Lysozyme inhibitor LprI-like N-terminal" evidence="2">
    <location>
        <begin position="37"/>
        <end position="140"/>
    </location>
</feature>
<gene>
    <name evidence="3" type="ORF">AWC35_11855</name>
</gene>
<proteinExistence type="predicted"/>
<protein>
    <recommendedName>
        <fullName evidence="2">Lysozyme inhibitor LprI-like N-terminal domain-containing protein</fullName>
    </recommendedName>
</protein>
<reference evidence="3 4" key="1">
    <citation type="submission" date="2016-01" db="EMBL/GenBank/DDBJ databases">
        <authorList>
            <person name="Oliw E.H."/>
        </authorList>
    </citation>
    <scope>NUCLEOTIDE SEQUENCE [LARGE SCALE GENOMIC DNA]</scope>
    <source>
        <strain evidence="3 4">FRB97</strain>
    </source>
</reference>
<dbReference type="Gene3D" id="1.20.1270.180">
    <property type="match status" value="1"/>
</dbReference>
<dbReference type="KEGG" id="gqu:AWC35_11855"/>
<dbReference type="RefSeq" id="WP_095846578.1">
    <property type="nucleotide sequence ID" value="NZ_CP014136.1"/>
</dbReference>
<dbReference type="Pfam" id="PF07007">
    <property type="entry name" value="LprI"/>
    <property type="match status" value="1"/>
</dbReference>
<dbReference type="InterPro" id="IPR009739">
    <property type="entry name" value="LprI-like_N"/>
</dbReference>
<evidence type="ECO:0000313" key="4">
    <source>
        <dbReference type="Proteomes" id="UP000217182"/>
    </source>
</evidence>
<dbReference type="EMBL" id="CP014136">
    <property type="protein sequence ID" value="ATA19970.1"/>
    <property type="molecule type" value="Genomic_DNA"/>
</dbReference>
<keyword evidence="4" id="KW-1185">Reference proteome</keyword>
<feature type="signal peptide" evidence="1">
    <location>
        <begin position="1"/>
        <end position="22"/>
    </location>
</feature>
<feature type="chain" id="PRO_5011992840" description="Lysozyme inhibitor LprI-like N-terminal domain-containing protein" evidence="1">
    <location>
        <begin position="23"/>
        <end position="156"/>
    </location>
</feature>
<keyword evidence="1" id="KW-0732">Signal</keyword>
<name>A0A250B153_9GAMM</name>
<organism evidence="3 4">
    <name type="scientific">Gibbsiella quercinecans</name>
    <dbReference type="NCBI Taxonomy" id="929813"/>
    <lineage>
        <taxon>Bacteria</taxon>
        <taxon>Pseudomonadati</taxon>
        <taxon>Pseudomonadota</taxon>
        <taxon>Gammaproteobacteria</taxon>
        <taxon>Enterobacterales</taxon>
        <taxon>Yersiniaceae</taxon>
        <taxon>Gibbsiella</taxon>
    </lineage>
</organism>
<dbReference type="OrthoDB" id="6564264at2"/>
<dbReference type="Proteomes" id="UP000217182">
    <property type="component" value="Chromosome"/>
</dbReference>
<sequence>MINIKYFTLVFLSLLMIPPSYGKRTTDITYNVQIESCQKKYGDDSDECFSDLKDKSDSAVTDAYNKKINEINSFNISKWKNGTEDQKNDMVKFFTDNQKKWLSYRNQYCQIVSTGAQDTHEYGEILLACFLNMNNARINEINMIHPDLSENSRSEP</sequence>
<evidence type="ECO:0000259" key="2">
    <source>
        <dbReference type="Pfam" id="PF07007"/>
    </source>
</evidence>
<accession>A0A250B153</accession>
<evidence type="ECO:0000313" key="3">
    <source>
        <dbReference type="EMBL" id="ATA19970.1"/>
    </source>
</evidence>
<evidence type="ECO:0000256" key="1">
    <source>
        <dbReference type="SAM" id="SignalP"/>
    </source>
</evidence>
<dbReference type="AlphaFoldDB" id="A0A250B153"/>